<dbReference type="GO" id="GO:0016787">
    <property type="term" value="F:hydrolase activity"/>
    <property type="evidence" value="ECO:0007669"/>
    <property type="project" value="UniProtKB-KW"/>
</dbReference>
<protein>
    <submittedName>
        <fullName evidence="7">M20/M25/M40 family metallo-hydrolase</fullName>
    </submittedName>
</protein>
<keyword evidence="5" id="KW-0862">Zinc</keyword>
<evidence type="ECO:0000256" key="4">
    <source>
        <dbReference type="ARBA" id="ARBA00022801"/>
    </source>
</evidence>
<dbReference type="PANTHER" id="PTHR43808:SF8">
    <property type="entry name" value="PEPTIDASE M20 DIMERISATION DOMAIN-CONTAINING PROTEIN"/>
    <property type="match status" value="1"/>
</dbReference>
<dbReference type="AlphaFoldDB" id="A0A938AZD7"/>
<dbReference type="Gene3D" id="3.40.630.10">
    <property type="entry name" value="Zn peptidases"/>
    <property type="match status" value="1"/>
</dbReference>
<accession>A0A938AZD7</accession>
<sequence>MNDTLTGETVELLQQLIRNQCVNDGTVASGQEVRTTDVLRAYLEGSGLDIEIYEPPAAPGRTSLVARIEGSDPTAPTLCLMGHTDVVPVNPQTWTRDPFGGELVDGEVWGRGALDMLNLTASQAVALKALARRPGGWRPRGSLVYLACADEEAGGTLGAGHVCEAHWDALRADYVLTENGGTVSHAAHGDGLHVTVHVGEKGVAWRRMTVRGTPGHGSMPYGADNALVKAAQVVTRLAAYRPEARLDERWVPFVDSLSLDPALKAALVDPARIDDAIAQLPASLARSLWSATHTTFSPNQCHAGVKTNVIPDTVDLEVDIRTLPGETADDVRWHLDKALGNLVDDVEITPLFSKPASVSPTETPLWDVLGRVVGHHYPGARLLPRLLVGFTDSPYFRARGAVAYGFGLFSRTLTAETMATRFHGNDERIDVESLALTTQMWLEVCDLFLG</sequence>
<keyword evidence="3" id="KW-0479">Metal-binding</keyword>
<proteinExistence type="inferred from homology"/>
<evidence type="ECO:0000256" key="2">
    <source>
        <dbReference type="ARBA" id="ARBA00006247"/>
    </source>
</evidence>
<keyword evidence="4" id="KW-0378">Hydrolase</keyword>
<dbReference type="Gene3D" id="1.10.150.900">
    <property type="match status" value="1"/>
</dbReference>
<comment type="similarity">
    <text evidence="2">Belongs to the peptidase M20A family.</text>
</comment>
<evidence type="ECO:0000256" key="3">
    <source>
        <dbReference type="ARBA" id="ARBA00022723"/>
    </source>
</evidence>
<dbReference type="InterPro" id="IPR050072">
    <property type="entry name" value="Peptidase_M20A"/>
</dbReference>
<dbReference type="Gene3D" id="3.30.70.360">
    <property type="match status" value="1"/>
</dbReference>
<evidence type="ECO:0000313" key="8">
    <source>
        <dbReference type="Proteomes" id="UP000712673"/>
    </source>
</evidence>
<dbReference type="PANTHER" id="PTHR43808">
    <property type="entry name" value="ACETYLORNITHINE DEACETYLASE"/>
    <property type="match status" value="1"/>
</dbReference>
<dbReference type="Pfam" id="PF01546">
    <property type="entry name" value="Peptidase_M20"/>
    <property type="match status" value="1"/>
</dbReference>
<dbReference type="GO" id="GO:0046872">
    <property type="term" value="F:metal ion binding"/>
    <property type="evidence" value="ECO:0007669"/>
    <property type="project" value="UniProtKB-KW"/>
</dbReference>
<evidence type="ECO:0000256" key="1">
    <source>
        <dbReference type="ARBA" id="ARBA00001947"/>
    </source>
</evidence>
<dbReference type="InterPro" id="IPR036264">
    <property type="entry name" value="Bact_exopeptidase_dim_dom"/>
</dbReference>
<dbReference type="Proteomes" id="UP000712673">
    <property type="component" value="Unassembled WGS sequence"/>
</dbReference>
<dbReference type="Pfam" id="PF07687">
    <property type="entry name" value="M20_dimer"/>
    <property type="match status" value="1"/>
</dbReference>
<organism evidence="7 8">
    <name type="scientific">Tectimicrobiota bacterium</name>
    <dbReference type="NCBI Taxonomy" id="2528274"/>
    <lineage>
        <taxon>Bacteria</taxon>
        <taxon>Pseudomonadati</taxon>
        <taxon>Nitrospinota/Tectimicrobiota group</taxon>
        <taxon>Candidatus Tectimicrobiota</taxon>
    </lineage>
</organism>
<dbReference type="SUPFAM" id="SSF53187">
    <property type="entry name" value="Zn-dependent exopeptidases"/>
    <property type="match status" value="1"/>
</dbReference>
<reference evidence="7" key="1">
    <citation type="submission" date="2019-03" db="EMBL/GenBank/DDBJ databases">
        <title>Lake Tanganyika Metagenome-Assembled Genomes (MAGs).</title>
        <authorList>
            <person name="Tran P."/>
        </authorList>
    </citation>
    <scope>NUCLEOTIDE SEQUENCE</scope>
    <source>
        <strain evidence="7">K_DeepCast_65m_m2_066</strain>
    </source>
</reference>
<evidence type="ECO:0000313" key="7">
    <source>
        <dbReference type="EMBL" id="MBM3222477.1"/>
    </source>
</evidence>
<gene>
    <name evidence="7" type="ORF">FJZ47_01545</name>
</gene>
<comment type="caution">
    <text evidence="7">The sequence shown here is derived from an EMBL/GenBank/DDBJ whole genome shotgun (WGS) entry which is preliminary data.</text>
</comment>
<feature type="domain" description="Peptidase M20 dimerisation" evidence="6">
    <location>
        <begin position="198"/>
        <end position="341"/>
    </location>
</feature>
<name>A0A938AZD7_UNCTE</name>
<comment type="cofactor">
    <cofactor evidence="1">
        <name>Zn(2+)</name>
        <dbReference type="ChEBI" id="CHEBI:29105"/>
    </cofactor>
</comment>
<evidence type="ECO:0000259" key="6">
    <source>
        <dbReference type="Pfam" id="PF07687"/>
    </source>
</evidence>
<evidence type="ECO:0000256" key="5">
    <source>
        <dbReference type="ARBA" id="ARBA00022833"/>
    </source>
</evidence>
<dbReference type="InterPro" id="IPR011650">
    <property type="entry name" value="Peptidase_M20_dimer"/>
</dbReference>
<dbReference type="InterPro" id="IPR002933">
    <property type="entry name" value="Peptidase_M20"/>
</dbReference>
<dbReference type="SUPFAM" id="SSF55031">
    <property type="entry name" value="Bacterial exopeptidase dimerisation domain"/>
    <property type="match status" value="1"/>
</dbReference>
<dbReference type="EMBL" id="VGLS01000023">
    <property type="protein sequence ID" value="MBM3222477.1"/>
    <property type="molecule type" value="Genomic_DNA"/>
</dbReference>